<dbReference type="PANTHER" id="PTHR32285">
    <property type="entry name" value="PROTEIN TRICHOME BIREFRINGENCE-LIKE 9-RELATED"/>
    <property type="match status" value="1"/>
</dbReference>
<dbReference type="InterPro" id="IPR026057">
    <property type="entry name" value="TBL_C"/>
</dbReference>
<keyword evidence="7" id="KW-0732">Signal</keyword>
<comment type="similarity">
    <text evidence="2">Belongs to the PC-esterase family. TBL subfamily.</text>
</comment>
<name>A0A8X8Z0S3_SALSN</name>
<evidence type="ECO:0000256" key="1">
    <source>
        <dbReference type="ARBA" id="ARBA00004167"/>
    </source>
</evidence>
<dbReference type="OrthoDB" id="630188at2759"/>
<keyword evidence="3" id="KW-0812">Transmembrane</keyword>
<keyword evidence="6" id="KW-0472">Membrane</keyword>
<dbReference type="InterPro" id="IPR029962">
    <property type="entry name" value="TBL"/>
</dbReference>
<dbReference type="Proteomes" id="UP000298416">
    <property type="component" value="Unassembled WGS sequence"/>
</dbReference>
<dbReference type="Pfam" id="PF14416">
    <property type="entry name" value="PMR5N"/>
    <property type="match status" value="1"/>
</dbReference>
<evidence type="ECO:0000256" key="2">
    <source>
        <dbReference type="ARBA" id="ARBA00007727"/>
    </source>
</evidence>
<feature type="signal peptide" evidence="7">
    <location>
        <begin position="1"/>
        <end position="22"/>
    </location>
</feature>
<keyword evidence="4" id="KW-0735">Signal-anchor</keyword>
<dbReference type="GO" id="GO:0016020">
    <property type="term" value="C:membrane"/>
    <property type="evidence" value="ECO:0007669"/>
    <property type="project" value="UniProtKB-SubCell"/>
</dbReference>
<evidence type="ECO:0000259" key="8">
    <source>
        <dbReference type="Pfam" id="PF13839"/>
    </source>
</evidence>
<dbReference type="EMBL" id="PNBA02000021">
    <property type="protein sequence ID" value="KAG6387134.1"/>
    <property type="molecule type" value="Genomic_DNA"/>
</dbReference>
<feature type="domain" description="Trichome birefringence-like N-terminal" evidence="9">
    <location>
        <begin position="38"/>
        <end position="91"/>
    </location>
</feature>
<evidence type="ECO:0008006" key="12">
    <source>
        <dbReference type="Google" id="ProtNLM"/>
    </source>
</evidence>
<sequence length="349" mass="39338">MAGFKCHSLLAIFMLYLIYAKSELFANTSNYFGELASGCNLFSGAWVHDSSSPHLYDSSTCPFIDSQFDCLKHGRPDKDYINYSWKPSSCNLPRFDGVDFLRRWKGKKIMFVGDSLSLNQWNSLVCMLHAAHLNAKTTFVKQTPISHVTFEEFGVTIYLHTTHYLVDLVKEAKGFVLKLDSIEEGKAWLGMDMLIFNTWHWWLHTGPKAQGWDFIQYGSTIAKDMDRLRAFSHALTTWAHWVNQNVNPSQTKVFFQGISPSHSRDCDGARAPDKGTTDSIRPESATIVLKKVLSTLTKPVYLLDVAALSGLRRDAHPSRYGGGAGLDCSHWCLPGLPDTWNQLLYAALI</sequence>
<dbReference type="AlphaFoldDB" id="A0A8X8Z0S3"/>
<organism evidence="10">
    <name type="scientific">Salvia splendens</name>
    <name type="common">Scarlet sage</name>
    <dbReference type="NCBI Taxonomy" id="180675"/>
    <lineage>
        <taxon>Eukaryota</taxon>
        <taxon>Viridiplantae</taxon>
        <taxon>Streptophyta</taxon>
        <taxon>Embryophyta</taxon>
        <taxon>Tracheophyta</taxon>
        <taxon>Spermatophyta</taxon>
        <taxon>Magnoliopsida</taxon>
        <taxon>eudicotyledons</taxon>
        <taxon>Gunneridae</taxon>
        <taxon>Pentapetalae</taxon>
        <taxon>asterids</taxon>
        <taxon>lamiids</taxon>
        <taxon>Lamiales</taxon>
        <taxon>Lamiaceae</taxon>
        <taxon>Nepetoideae</taxon>
        <taxon>Mentheae</taxon>
        <taxon>Salviinae</taxon>
        <taxon>Salvia</taxon>
        <taxon>Salvia subgen. Calosphace</taxon>
        <taxon>core Calosphace</taxon>
    </lineage>
</organism>
<keyword evidence="11" id="KW-1185">Reference proteome</keyword>
<evidence type="ECO:0000256" key="7">
    <source>
        <dbReference type="SAM" id="SignalP"/>
    </source>
</evidence>
<proteinExistence type="inferred from homology"/>
<keyword evidence="5" id="KW-1133">Transmembrane helix</keyword>
<dbReference type="Pfam" id="PF13839">
    <property type="entry name" value="PC-Esterase"/>
    <property type="match status" value="1"/>
</dbReference>
<evidence type="ECO:0000256" key="5">
    <source>
        <dbReference type="ARBA" id="ARBA00022989"/>
    </source>
</evidence>
<dbReference type="GO" id="GO:0016413">
    <property type="term" value="F:O-acetyltransferase activity"/>
    <property type="evidence" value="ECO:0007669"/>
    <property type="project" value="InterPro"/>
</dbReference>
<feature type="domain" description="Trichome birefringence-like C-terminal" evidence="8">
    <location>
        <begin position="92"/>
        <end position="346"/>
    </location>
</feature>
<evidence type="ECO:0000313" key="10">
    <source>
        <dbReference type="EMBL" id="KAG6387134.1"/>
    </source>
</evidence>
<reference evidence="10" key="2">
    <citation type="submission" date="2020-08" db="EMBL/GenBank/DDBJ databases">
        <title>Plant Genome Project.</title>
        <authorList>
            <person name="Zhang R.-G."/>
        </authorList>
    </citation>
    <scope>NUCLEOTIDE SEQUENCE</scope>
    <source>
        <strain evidence="10">Huo1</strain>
        <tissue evidence="10">Leaf</tissue>
    </source>
</reference>
<feature type="chain" id="PRO_5036498848" description="Trichome birefringence-like N-terminal domain-containing protein" evidence="7">
    <location>
        <begin position="23"/>
        <end position="349"/>
    </location>
</feature>
<accession>A0A8X8Z0S3</accession>
<protein>
    <recommendedName>
        <fullName evidence="12">Trichome birefringence-like N-terminal domain-containing protein</fullName>
    </recommendedName>
</protein>
<dbReference type="PANTHER" id="PTHR32285:SF42">
    <property type="entry name" value="PROTEIN TRICHOME BIREFRINGENCE-LIKE 37"/>
    <property type="match status" value="1"/>
</dbReference>
<gene>
    <name evidence="10" type="ORF">SASPL_152319</name>
</gene>
<reference evidence="10" key="1">
    <citation type="submission" date="2018-01" db="EMBL/GenBank/DDBJ databases">
        <authorList>
            <person name="Mao J.F."/>
        </authorList>
    </citation>
    <scope>NUCLEOTIDE SEQUENCE</scope>
    <source>
        <strain evidence="10">Huo1</strain>
        <tissue evidence="10">Leaf</tissue>
    </source>
</reference>
<evidence type="ECO:0000259" key="9">
    <source>
        <dbReference type="Pfam" id="PF14416"/>
    </source>
</evidence>
<evidence type="ECO:0000313" key="11">
    <source>
        <dbReference type="Proteomes" id="UP000298416"/>
    </source>
</evidence>
<evidence type="ECO:0000256" key="3">
    <source>
        <dbReference type="ARBA" id="ARBA00022692"/>
    </source>
</evidence>
<evidence type="ECO:0000256" key="4">
    <source>
        <dbReference type="ARBA" id="ARBA00022968"/>
    </source>
</evidence>
<dbReference type="GO" id="GO:0005794">
    <property type="term" value="C:Golgi apparatus"/>
    <property type="evidence" value="ECO:0007669"/>
    <property type="project" value="TreeGrafter"/>
</dbReference>
<dbReference type="InterPro" id="IPR025846">
    <property type="entry name" value="TBL_N"/>
</dbReference>
<comment type="subcellular location">
    <subcellularLocation>
        <location evidence="1">Membrane</location>
        <topology evidence="1">Single-pass membrane protein</topology>
    </subcellularLocation>
</comment>
<comment type="caution">
    <text evidence="10">The sequence shown here is derived from an EMBL/GenBank/DDBJ whole genome shotgun (WGS) entry which is preliminary data.</text>
</comment>
<evidence type="ECO:0000256" key="6">
    <source>
        <dbReference type="ARBA" id="ARBA00023136"/>
    </source>
</evidence>